<reference evidence="1 2" key="1">
    <citation type="submission" date="2024-02" db="EMBL/GenBank/DDBJ databases">
        <title>De novo assembly and annotation of 12 fungi associated with fruit tree decline syndrome in Ontario, Canada.</title>
        <authorList>
            <person name="Sulman M."/>
            <person name="Ellouze W."/>
            <person name="Ilyukhin E."/>
        </authorList>
    </citation>
    <scope>NUCLEOTIDE SEQUENCE [LARGE SCALE GENOMIC DNA]</scope>
    <source>
        <strain evidence="1 2">M42-189</strain>
    </source>
</reference>
<proteinExistence type="predicted"/>
<dbReference type="Proteomes" id="UP001521785">
    <property type="component" value="Unassembled WGS sequence"/>
</dbReference>
<organism evidence="1 2">
    <name type="scientific">Paraconiothyrium brasiliense</name>
    <dbReference type="NCBI Taxonomy" id="300254"/>
    <lineage>
        <taxon>Eukaryota</taxon>
        <taxon>Fungi</taxon>
        <taxon>Dikarya</taxon>
        <taxon>Ascomycota</taxon>
        <taxon>Pezizomycotina</taxon>
        <taxon>Dothideomycetes</taxon>
        <taxon>Pleosporomycetidae</taxon>
        <taxon>Pleosporales</taxon>
        <taxon>Massarineae</taxon>
        <taxon>Didymosphaeriaceae</taxon>
        <taxon>Paraconiothyrium</taxon>
    </lineage>
</organism>
<sequence>MSVEEPSALKMKLLSADEFSEYIQKHRSVPRYDPSQEKKRSHPFWTLPRNRIDADLNDIYAKLSNILEGIPTGDRELLHLLKTVHTIPQIKRSSDLSVGLVGAQGAGKSMFLSALFDKEGISWSGADGEACTRTVVKFAHFAPNSRSTESESFYAEIKFLEDNKIEEMIREHVKDLKHYQDDVDDSDDDEPRVAQSYEQDEVDKRHYDTAKEIFTVLFGSEKVFMHH</sequence>
<name>A0ABR3RQ46_9PLEO</name>
<dbReference type="InterPro" id="IPR027417">
    <property type="entry name" value="P-loop_NTPase"/>
</dbReference>
<evidence type="ECO:0000313" key="2">
    <source>
        <dbReference type="Proteomes" id="UP001521785"/>
    </source>
</evidence>
<dbReference type="SUPFAM" id="SSF52540">
    <property type="entry name" value="P-loop containing nucleoside triphosphate hydrolases"/>
    <property type="match status" value="1"/>
</dbReference>
<accession>A0ABR3RQ46</accession>
<keyword evidence="2" id="KW-1185">Reference proteome</keyword>
<dbReference type="PANTHER" id="PTHR36681">
    <property type="entry name" value="NUCLEAR GTPASE, GERMINAL CENTER-ASSOCIATED, TANDEM DUPLICATE 3"/>
    <property type="match status" value="1"/>
</dbReference>
<gene>
    <name evidence="1" type="ORF">SLS60_003945</name>
</gene>
<dbReference type="EMBL" id="JAKJXO020000004">
    <property type="protein sequence ID" value="KAL1606540.1"/>
    <property type="molecule type" value="Genomic_DNA"/>
</dbReference>
<comment type="caution">
    <text evidence="1">The sequence shown here is derived from an EMBL/GenBank/DDBJ whole genome shotgun (WGS) entry which is preliminary data.</text>
</comment>
<evidence type="ECO:0000313" key="1">
    <source>
        <dbReference type="EMBL" id="KAL1606540.1"/>
    </source>
</evidence>
<dbReference type="PANTHER" id="PTHR36681:SF3">
    <property type="entry name" value="NUCLEAR GTPASE, GERMINAL CENTER-ASSOCIATED, TANDEM DUPLICATE 3"/>
    <property type="match status" value="1"/>
</dbReference>
<protein>
    <submittedName>
        <fullName evidence="1">Uncharacterized protein</fullName>
    </submittedName>
</protein>